<dbReference type="EMBL" id="KE504178">
    <property type="protein sequence ID" value="EPS97182.1"/>
    <property type="molecule type" value="Genomic_DNA"/>
</dbReference>
<evidence type="ECO:0000313" key="3">
    <source>
        <dbReference type="Proteomes" id="UP000015241"/>
    </source>
</evidence>
<gene>
    <name evidence="2" type="ORF">FOMPIDRAFT_1025119</name>
</gene>
<dbReference type="Proteomes" id="UP000015241">
    <property type="component" value="Unassembled WGS sequence"/>
</dbReference>
<organism evidence="2 3">
    <name type="scientific">Fomitopsis schrenkii</name>
    <name type="common">Brown rot fungus</name>
    <dbReference type="NCBI Taxonomy" id="2126942"/>
    <lineage>
        <taxon>Eukaryota</taxon>
        <taxon>Fungi</taxon>
        <taxon>Dikarya</taxon>
        <taxon>Basidiomycota</taxon>
        <taxon>Agaricomycotina</taxon>
        <taxon>Agaricomycetes</taxon>
        <taxon>Polyporales</taxon>
        <taxon>Fomitopsis</taxon>
    </lineage>
</organism>
<protein>
    <submittedName>
        <fullName evidence="2">Uncharacterized protein</fullName>
    </submittedName>
</protein>
<keyword evidence="3" id="KW-1185">Reference proteome</keyword>
<accession>S8DX45</accession>
<feature type="chain" id="PRO_5004562587" evidence="1">
    <location>
        <begin position="21"/>
        <end position="139"/>
    </location>
</feature>
<dbReference type="AlphaFoldDB" id="S8DX45"/>
<name>S8DX45_FOMSC</name>
<sequence>MRYSVLAIVAVSAAALPAMSRPASVQYAREYDDLMVREAAMEELDRRFFLGAIFHAAKAVAGGVVHAVQNHKNKKKHHDKRHIEDAELYERDLGDEDLFARDLYEETLFARELPEEFVFERELPEDGLYDREYYEYEWY</sequence>
<proteinExistence type="predicted"/>
<evidence type="ECO:0000313" key="2">
    <source>
        <dbReference type="EMBL" id="EPS97182.1"/>
    </source>
</evidence>
<dbReference type="OrthoDB" id="10538185at2759"/>
<reference evidence="2 3" key="1">
    <citation type="journal article" date="2012" name="Science">
        <title>The Paleozoic origin of enzymatic lignin decomposition reconstructed from 31 fungal genomes.</title>
        <authorList>
            <person name="Floudas D."/>
            <person name="Binder M."/>
            <person name="Riley R."/>
            <person name="Barry K."/>
            <person name="Blanchette R.A."/>
            <person name="Henrissat B."/>
            <person name="Martinez A.T."/>
            <person name="Otillar R."/>
            <person name="Spatafora J.W."/>
            <person name="Yadav J.S."/>
            <person name="Aerts A."/>
            <person name="Benoit I."/>
            <person name="Boyd A."/>
            <person name="Carlson A."/>
            <person name="Copeland A."/>
            <person name="Coutinho P.M."/>
            <person name="de Vries R.P."/>
            <person name="Ferreira P."/>
            <person name="Findley K."/>
            <person name="Foster B."/>
            <person name="Gaskell J."/>
            <person name="Glotzer D."/>
            <person name="Gorecki P."/>
            <person name="Heitman J."/>
            <person name="Hesse C."/>
            <person name="Hori C."/>
            <person name="Igarashi K."/>
            <person name="Jurgens J.A."/>
            <person name="Kallen N."/>
            <person name="Kersten P."/>
            <person name="Kohler A."/>
            <person name="Kuees U."/>
            <person name="Kumar T.K.A."/>
            <person name="Kuo A."/>
            <person name="LaButti K."/>
            <person name="Larrondo L.F."/>
            <person name="Lindquist E."/>
            <person name="Ling A."/>
            <person name="Lombard V."/>
            <person name="Lucas S."/>
            <person name="Lundell T."/>
            <person name="Martin R."/>
            <person name="McLaughlin D.J."/>
            <person name="Morgenstern I."/>
            <person name="Morin E."/>
            <person name="Murat C."/>
            <person name="Nagy L.G."/>
            <person name="Nolan M."/>
            <person name="Ohm R.A."/>
            <person name="Patyshakuliyeva A."/>
            <person name="Rokas A."/>
            <person name="Ruiz-Duenas F.J."/>
            <person name="Sabat G."/>
            <person name="Salamov A."/>
            <person name="Samejima M."/>
            <person name="Schmutz J."/>
            <person name="Slot J.C."/>
            <person name="St John F."/>
            <person name="Stenlid J."/>
            <person name="Sun H."/>
            <person name="Sun S."/>
            <person name="Syed K."/>
            <person name="Tsang A."/>
            <person name="Wiebenga A."/>
            <person name="Young D."/>
            <person name="Pisabarro A."/>
            <person name="Eastwood D.C."/>
            <person name="Martin F."/>
            <person name="Cullen D."/>
            <person name="Grigoriev I.V."/>
            <person name="Hibbett D.S."/>
        </authorList>
    </citation>
    <scope>NUCLEOTIDE SEQUENCE</scope>
    <source>
        <strain evidence="3">FP-58527</strain>
    </source>
</reference>
<dbReference type="InParanoid" id="S8DX45"/>
<feature type="signal peptide" evidence="1">
    <location>
        <begin position="1"/>
        <end position="20"/>
    </location>
</feature>
<dbReference type="HOGENOM" id="CLU_1845151_0_0_1"/>
<evidence type="ECO:0000256" key="1">
    <source>
        <dbReference type="SAM" id="SignalP"/>
    </source>
</evidence>
<keyword evidence="1" id="KW-0732">Signal</keyword>